<name>A0A239C8W5_9FIRM</name>
<dbReference type="AlphaFoldDB" id="A0A239C8W5"/>
<keyword evidence="2" id="KW-1185">Reference proteome</keyword>
<accession>A0A239C8W5</accession>
<organism evidence="1 2">
    <name type="scientific">Anaerovirgula multivorans</name>
    <dbReference type="NCBI Taxonomy" id="312168"/>
    <lineage>
        <taxon>Bacteria</taxon>
        <taxon>Bacillati</taxon>
        <taxon>Bacillota</taxon>
        <taxon>Clostridia</taxon>
        <taxon>Peptostreptococcales</taxon>
        <taxon>Natronincolaceae</taxon>
        <taxon>Anaerovirgula</taxon>
    </lineage>
</organism>
<evidence type="ECO:0000313" key="2">
    <source>
        <dbReference type="Proteomes" id="UP000198304"/>
    </source>
</evidence>
<proteinExistence type="predicted"/>
<dbReference type="EMBL" id="FZOJ01000005">
    <property type="protein sequence ID" value="SNS16685.1"/>
    <property type="molecule type" value="Genomic_DNA"/>
</dbReference>
<evidence type="ECO:0000313" key="1">
    <source>
        <dbReference type="EMBL" id="SNS16685.1"/>
    </source>
</evidence>
<sequence length="46" mass="5565">MQFFINIVNIWGQIRYIIESEDKEEVNEKIMKFSTEIMEELTAIKL</sequence>
<gene>
    <name evidence="1" type="ORF">SAMN05446037_100577</name>
</gene>
<dbReference type="Proteomes" id="UP000198304">
    <property type="component" value="Unassembled WGS sequence"/>
</dbReference>
<reference evidence="1 2" key="1">
    <citation type="submission" date="2017-06" db="EMBL/GenBank/DDBJ databases">
        <authorList>
            <person name="Kim H.J."/>
            <person name="Triplett B.A."/>
        </authorList>
    </citation>
    <scope>NUCLEOTIDE SEQUENCE [LARGE SCALE GENOMIC DNA]</scope>
    <source>
        <strain evidence="1 2">SCA</strain>
    </source>
</reference>
<protein>
    <submittedName>
        <fullName evidence="1">Uncharacterized protein</fullName>
    </submittedName>
</protein>